<comment type="catalytic activity">
    <reaction evidence="14">
        <text>(9Z)-octadecenoyl-CoA + H2O = (9Z)-octadecenoate + CoA + H(+)</text>
        <dbReference type="Rhea" id="RHEA:40139"/>
        <dbReference type="ChEBI" id="CHEBI:15377"/>
        <dbReference type="ChEBI" id="CHEBI:15378"/>
        <dbReference type="ChEBI" id="CHEBI:30823"/>
        <dbReference type="ChEBI" id="CHEBI:57287"/>
        <dbReference type="ChEBI" id="CHEBI:57387"/>
    </reaction>
    <physiologicalReaction direction="left-to-right" evidence="14">
        <dbReference type="Rhea" id="RHEA:40140"/>
    </physiologicalReaction>
</comment>
<keyword evidence="11" id="KW-0472">Membrane</keyword>
<evidence type="ECO:0000256" key="13">
    <source>
        <dbReference type="ARBA" id="ARBA00035852"/>
    </source>
</evidence>
<keyword evidence="6" id="KW-0053">Apoptosis</keyword>
<comment type="subcellular location">
    <subcellularLocation>
        <location evidence="3">Cell projection</location>
        <location evidence="3">Ruffle membrane</location>
    </subcellularLocation>
    <subcellularLocation>
        <location evidence="2">Cytoplasm</location>
    </subcellularLocation>
    <subcellularLocation>
        <location evidence="1">Membrane</location>
        <topology evidence="1">Peripheral membrane protein</topology>
    </subcellularLocation>
</comment>
<dbReference type="PANTHER" id="PTHR12418">
    <property type="entry name" value="ACYL-COENZYME A THIOESTERASE THEM4"/>
    <property type="match status" value="1"/>
</dbReference>
<name>A0A1I4I4F2_9FIRM</name>
<keyword evidence="4" id="KW-1003">Cell membrane</keyword>
<evidence type="ECO:0000256" key="23">
    <source>
        <dbReference type="ARBA" id="ARBA00048180"/>
    </source>
</evidence>
<evidence type="ECO:0000256" key="1">
    <source>
        <dbReference type="ARBA" id="ARBA00004170"/>
    </source>
</evidence>
<gene>
    <name evidence="25" type="ORF">SAMN04490355_1006135</name>
</gene>
<evidence type="ECO:0000313" key="26">
    <source>
        <dbReference type="Proteomes" id="UP000199520"/>
    </source>
</evidence>
<protein>
    <recommendedName>
        <fullName evidence="17">Acyl-coenzyme A thioesterase THEM4</fullName>
        <ecNumber evidence="16">3.1.2.2</ecNumber>
    </recommendedName>
    <alternativeName>
        <fullName evidence="18">Thioesterase superfamily member 4</fullName>
    </alternativeName>
</protein>
<comment type="catalytic activity">
    <reaction evidence="13">
        <text>(5Z,8Z,11Z,14Z)-eicosatetraenoyl-CoA + H2O = (5Z,8Z,11Z,14Z)-eicosatetraenoate + CoA + H(+)</text>
        <dbReference type="Rhea" id="RHEA:40151"/>
        <dbReference type="ChEBI" id="CHEBI:15377"/>
        <dbReference type="ChEBI" id="CHEBI:15378"/>
        <dbReference type="ChEBI" id="CHEBI:32395"/>
        <dbReference type="ChEBI" id="CHEBI:57287"/>
        <dbReference type="ChEBI" id="CHEBI:57368"/>
    </reaction>
    <physiologicalReaction direction="left-to-right" evidence="13">
        <dbReference type="Rhea" id="RHEA:40152"/>
    </physiologicalReaction>
</comment>
<dbReference type="EMBL" id="FOTS01000006">
    <property type="protein sequence ID" value="SFL49348.1"/>
    <property type="molecule type" value="Genomic_DNA"/>
</dbReference>
<evidence type="ECO:0000256" key="19">
    <source>
        <dbReference type="ARBA" id="ARBA00047588"/>
    </source>
</evidence>
<dbReference type="Pfam" id="PF03061">
    <property type="entry name" value="4HBT"/>
    <property type="match status" value="1"/>
</dbReference>
<evidence type="ECO:0000256" key="3">
    <source>
        <dbReference type="ARBA" id="ARBA00004632"/>
    </source>
</evidence>
<keyword evidence="7" id="KW-0378">Hydrolase</keyword>
<keyword evidence="12" id="KW-0966">Cell projection</keyword>
<comment type="catalytic activity">
    <reaction evidence="23">
        <text>tetradecanoyl-CoA + H2O = tetradecanoate + CoA + H(+)</text>
        <dbReference type="Rhea" id="RHEA:40119"/>
        <dbReference type="ChEBI" id="CHEBI:15377"/>
        <dbReference type="ChEBI" id="CHEBI:15378"/>
        <dbReference type="ChEBI" id="CHEBI:30807"/>
        <dbReference type="ChEBI" id="CHEBI:57287"/>
        <dbReference type="ChEBI" id="CHEBI:57385"/>
    </reaction>
    <physiologicalReaction direction="left-to-right" evidence="23">
        <dbReference type="Rhea" id="RHEA:40120"/>
    </physiologicalReaction>
</comment>
<dbReference type="GO" id="GO:0005737">
    <property type="term" value="C:cytoplasm"/>
    <property type="evidence" value="ECO:0007669"/>
    <property type="project" value="UniProtKB-SubCell"/>
</dbReference>
<dbReference type="InterPro" id="IPR052365">
    <property type="entry name" value="THEM4/THEM5_acyl-CoA_thioest"/>
</dbReference>
<comment type="catalytic activity">
    <reaction evidence="22">
        <text>dodecanoyl-CoA + H2O = dodecanoate + CoA + H(+)</text>
        <dbReference type="Rhea" id="RHEA:30135"/>
        <dbReference type="ChEBI" id="CHEBI:15377"/>
        <dbReference type="ChEBI" id="CHEBI:15378"/>
        <dbReference type="ChEBI" id="CHEBI:18262"/>
        <dbReference type="ChEBI" id="CHEBI:57287"/>
        <dbReference type="ChEBI" id="CHEBI:57375"/>
    </reaction>
    <physiologicalReaction direction="left-to-right" evidence="22">
        <dbReference type="Rhea" id="RHEA:30136"/>
    </physiologicalReaction>
</comment>
<comment type="similarity">
    <text evidence="15">Belongs to the THEM4/THEM5 thioesterase family.</text>
</comment>
<accession>A0A1I4I4F2</accession>
<evidence type="ECO:0000256" key="21">
    <source>
        <dbReference type="ARBA" id="ARBA00047969"/>
    </source>
</evidence>
<evidence type="ECO:0000256" key="9">
    <source>
        <dbReference type="ARBA" id="ARBA00022946"/>
    </source>
</evidence>
<dbReference type="GO" id="GO:0016020">
    <property type="term" value="C:membrane"/>
    <property type="evidence" value="ECO:0007669"/>
    <property type="project" value="UniProtKB-SubCell"/>
</dbReference>
<evidence type="ECO:0000256" key="20">
    <source>
        <dbReference type="ARBA" id="ARBA00047734"/>
    </source>
</evidence>
<dbReference type="AlphaFoldDB" id="A0A1I4I4F2"/>
<evidence type="ECO:0000256" key="11">
    <source>
        <dbReference type="ARBA" id="ARBA00023136"/>
    </source>
</evidence>
<keyword evidence="5" id="KW-0963">Cytoplasm</keyword>
<dbReference type="GO" id="GO:0006631">
    <property type="term" value="P:fatty acid metabolic process"/>
    <property type="evidence" value="ECO:0007669"/>
    <property type="project" value="UniProtKB-KW"/>
</dbReference>
<comment type="catalytic activity">
    <reaction evidence="21">
        <text>decanoyl-CoA + H2O = decanoate + CoA + H(+)</text>
        <dbReference type="Rhea" id="RHEA:40059"/>
        <dbReference type="ChEBI" id="CHEBI:15377"/>
        <dbReference type="ChEBI" id="CHEBI:15378"/>
        <dbReference type="ChEBI" id="CHEBI:27689"/>
        <dbReference type="ChEBI" id="CHEBI:57287"/>
        <dbReference type="ChEBI" id="CHEBI:61430"/>
    </reaction>
    <physiologicalReaction direction="left-to-right" evidence="21">
        <dbReference type="Rhea" id="RHEA:40060"/>
    </physiologicalReaction>
</comment>
<comment type="catalytic activity">
    <reaction evidence="20">
        <text>hexadecanoyl-CoA + H2O = hexadecanoate + CoA + H(+)</text>
        <dbReference type="Rhea" id="RHEA:16645"/>
        <dbReference type="ChEBI" id="CHEBI:7896"/>
        <dbReference type="ChEBI" id="CHEBI:15377"/>
        <dbReference type="ChEBI" id="CHEBI:15378"/>
        <dbReference type="ChEBI" id="CHEBI:57287"/>
        <dbReference type="ChEBI" id="CHEBI:57379"/>
        <dbReference type="EC" id="3.1.2.2"/>
    </reaction>
    <physiologicalReaction direction="left-to-right" evidence="20">
        <dbReference type="Rhea" id="RHEA:16646"/>
    </physiologicalReaction>
</comment>
<evidence type="ECO:0000256" key="22">
    <source>
        <dbReference type="ARBA" id="ARBA00048074"/>
    </source>
</evidence>
<evidence type="ECO:0000256" key="4">
    <source>
        <dbReference type="ARBA" id="ARBA00022475"/>
    </source>
</evidence>
<dbReference type="PANTHER" id="PTHR12418:SF19">
    <property type="entry name" value="ACYL-COENZYME A THIOESTERASE THEM4"/>
    <property type="match status" value="1"/>
</dbReference>
<keyword evidence="10" id="KW-0443">Lipid metabolism</keyword>
<evidence type="ECO:0000259" key="24">
    <source>
        <dbReference type="Pfam" id="PF03061"/>
    </source>
</evidence>
<evidence type="ECO:0000256" key="12">
    <source>
        <dbReference type="ARBA" id="ARBA00023273"/>
    </source>
</evidence>
<dbReference type="Gene3D" id="3.10.129.10">
    <property type="entry name" value="Hotdog Thioesterase"/>
    <property type="match status" value="1"/>
</dbReference>
<evidence type="ECO:0000256" key="8">
    <source>
        <dbReference type="ARBA" id="ARBA00022832"/>
    </source>
</evidence>
<evidence type="ECO:0000256" key="17">
    <source>
        <dbReference type="ARBA" id="ARBA00040123"/>
    </source>
</evidence>
<dbReference type="GO" id="GO:0016787">
    <property type="term" value="F:hydrolase activity"/>
    <property type="evidence" value="ECO:0007669"/>
    <property type="project" value="UniProtKB-KW"/>
</dbReference>
<evidence type="ECO:0000256" key="10">
    <source>
        <dbReference type="ARBA" id="ARBA00023098"/>
    </source>
</evidence>
<dbReference type="OrthoDB" id="9792301at2"/>
<evidence type="ECO:0000256" key="7">
    <source>
        <dbReference type="ARBA" id="ARBA00022801"/>
    </source>
</evidence>
<sequence length="133" mass="14798">MELRDQWCFACGKDNPIGLKLEFVEEEDTYRTTFTAKPEHQGYDGIMHGGLVSTVLDEVMARYINMKGFNAVTARLEVRFRQPTPLGQQLTARAKIVSQRGKLYEIKSELSLPDGTVTAEGKATIAVVEDTAS</sequence>
<keyword evidence="9" id="KW-0809">Transit peptide</keyword>
<evidence type="ECO:0000313" key="25">
    <source>
        <dbReference type="EMBL" id="SFL49348.1"/>
    </source>
</evidence>
<evidence type="ECO:0000256" key="18">
    <source>
        <dbReference type="ARBA" id="ARBA00043210"/>
    </source>
</evidence>
<dbReference type="InterPro" id="IPR006683">
    <property type="entry name" value="Thioestr_dom"/>
</dbReference>
<dbReference type="RefSeq" id="WP_090933475.1">
    <property type="nucleotide sequence ID" value="NZ_FOTS01000006.1"/>
</dbReference>
<organism evidence="25 26">
    <name type="scientific">Pelosinus propionicus DSM 13327</name>
    <dbReference type="NCBI Taxonomy" id="1123291"/>
    <lineage>
        <taxon>Bacteria</taxon>
        <taxon>Bacillati</taxon>
        <taxon>Bacillota</taxon>
        <taxon>Negativicutes</taxon>
        <taxon>Selenomonadales</taxon>
        <taxon>Sporomusaceae</taxon>
        <taxon>Pelosinus</taxon>
    </lineage>
</organism>
<comment type="catalytic activity">
    <reaction evidence="19">
        <text>octanoyl-CoA + H2O = octanoate + CoA + H(+)</text>
        <dbReference type="Rhea" id="RHEA:30143"/>
        <dbReference type="ChEBI" id="CHEBI:15377"/>
        <dbReference type="ChEBI" id="CHEBI:15378"/>
        <dbReference type="ChEBI" id="CHEBI:25646"/>
        <dbReference type="ChEBI" id="CHEBI:57287"/>
        <dbReference type="ChEBI" id="CHEBI:57386"/>
    </reaction>
    <physiologicalReaction direction="left-to-right" evidence="19">
        <dbReference type="Rhea" id="RHEA:30144"/>
    </physiologicalReaction>
</comment>
<evidence type="ECO:0000256" key="2">
    <source>
        <dbReference type="ARBA" id="ARBA00004496"/>
    </source>
</evidence>
<evidence type="ECO:0000256" key="16">
    <source>
        <dbReference type="ARBA" id="ARBA00038848"/>
    </source>
</evidence>
<dbReference type="STRING" id="1123291.SAMN04490355_1006135"/>
<feature type="domain" description="Thioesterase" evidence="24">
    <location>
        <begin position="45"/>
        <end position="117"/>
    </location>
</feature>
<proteinExistence type="inferred from homology"/>
<evidence type="ECO:0000256" key="15">
    <source>
        <dbReference type="ARBA" id="ARBA00038456"/>
    </source>
</evidence>
<reference evidence="26" key="1">
    <citation type="submission" date="2016-10" db="EMBL/GenBank/DDBJ databases">
        <authorList>
            <person name="Varghese N."/>
            <person name="Submissions S."/>
        </authorList>
    </citation>
    <scope>NUCLEOTIDE SEQUENCE [LARGE SCALE GENOMIC DNA]</scope>
    <source>
        <strain evidence="26">DSM 13327</strain>
    </source>
</reference>
<dbReference type="CDD" id="cd03443">
    <property type="entry name" value="PaaI_thioesterase"/>
    <property type="match status" value="1"/>
</dbReference>
<dbReference type="EC" id="3.1.2.2" evidence="16"/>
<evidence type="ECO:0000256" key="14">
    <source>
        <dbReference type="ARBA" id="ARBA00037002"/>
    </source>
</evidence>
<evidence type="ECO:0000256" key="5">
    <source>
        <dbReference type="ARBA" id="ARBA00022490"/>
    </source>
</evidence>
<keyword evidence="26" id="KW-1185">Reference proteome</keyword>
<dbReference type="InterPro" id="IPR029069">
    <property type="entry name" value="HotDog_dom_sf"/>
</dbReference>
<dbReference type="SUPFAM" id="SSF54637">
    <property type="entry name" value="Thioesterase/thiol ester dehydrase-isomerase"/>
    <property type="match status" value="1"/>
</dbReference>
<evidence type="ECO:0000256" key="6">
    <source>
        <dbReference type="ARBA" id="ARBA00022703"/>
    </source>
</evidence>
<dbReference type="Proteomes" id="UP000199520">
    <property type="component" value="Unassembled WGS sequence"/>
</dbReference>
<keyword evidence="8" id="KW-0276">Fatty acid metabolism</keyword>